<evidence type="ECO:0000256" key="5">
    <source>
        <dbReference type="ARBA" id="ARBA00023136"/>
    </source>
</evidence>
<feature type="transmembrane region" description="Helical" evidence="6">
    <location>
        <begin position="627"/>
        <end position="651"/>
    </location>
</feature>
<feature type="transmembrane region" description="Helical" evidence="6">
    <location>
        <begin position="589"/>
        <end position="607"/>
    </location>
</feature>
<keyword evidence="4 6" id="KW-1133">Transmembrane helix</keyword>
<accession>A0A9D1CZR9</accession>
<reference evidence="8" key="1">
    <citation type="submission" date="2020-10" db="EMBL/GenBank/DDBJ databases">
        <authorList>
            <person name="Gilroy R."/>
        </authorList>
    </citation>
    <scope>NUCLEOTIDE SEQUENCE</scope>
    <source>
        <strain evidence="8">CHK147-3167</strain>
    </source>
</reference>
<dbReference type="AlphaFoldDB" id="A0A9D1CZR9"/>
<dbReference type="Proteomes" id="UP000886786">
    <property type="component" value="Unassembled WGS sequence"/>
</dbReference>
<organism evidence="8 9">
    <name type="scientific">Candidatus Coprosoma intestinipullorum</name>
    <dbReference type="NCBI Taxonomy" id="2840752"/>
    <lineage>
        <taxon>Bacteria</taxon>
        <taxon>Bacillati</taxon>
        <taxon>Bacillota</taxon>
        <taxon>Bacillota incertae sedis</taxon>
        <taxon>Candidatus Coprosoma</taxon>
    </lineage>
</organism>
<evidence type="ECO:0000313" key="8">
    <source>
        <dbReference type="EMBL" id="HIQ91485.1"/>
    </source>
</evidence>
<gene>
    <name evidence="8" type="ORF">IAB27_07750</name>
</gene>
<evidence type="ECO:0000259" key="7">
    <source>
        <dbReference type="Pfam" id="PF02687"/>
    </source>
</evidence>
<feature type="domain" description="ABC3 transporter permease C-terminal" evidence="7">
    <location>
        <begin position="59"/>
        <end position="174"/>
    </location>
</feature>
<feature type="transmembrane region" description="Helical" evidence="6">
    <location>
        <begin position="202"/>
        <end position="219"/>
    </location>
</feature>
<keyword evidence="3 6" id="KW-0812">Transmembrane</keyword>
<evidence type="ECO:0000256" key="2">
    <source>
        <dbReference type="ARBA" id="ARBA00022475"/>
    </source>
</evidence>
<keyword evidence="6" id="KW-0813">Transport</keyword>
<feature type="transmembrane region" description="Helical" evidence="6">
    <location>
        <begin position="17"/>
        <end position="37"/>
    </location>
</feature>
<name>A0A9D1CZR9_9FIRM</name>
<feature type="transmembrane region" description="Helical" evidence="6">
    <location>
        <begin position="231"/>
        <end position="262"/>
    </location>
</feature>
<dbReference type="InterPro" id="IPR003838">
    <property type="entry name" value="ABC3_permease_C"/>
</dbReference>
<feature type="transmembrane region" description="Helical" evidence="6">
    <location>
        <begin position="288"/>
        <end position="311"/>
    </location>
</feature>
<dbReference type="GO" id="GO:0005886">
    <property type="term" value="C:plasma membrane"/>
    <property type="evidence" value="ECO:0007669"/>
    <property type="project" value="UniProtKB-SubCell"/>
</dbReference>
<dbReference type="InterPro" id="IPR027022">
    <property type="entry name" value="ABC_permease_BceB-typ"/>
</dbReference>
<feature type="transmembrane region" description="Helical" evidence="6">
    <location>
        <begin position="57"/>
        <end position="75"/>
    </location>
</feature>
<dbReference type="GO" id="GO:0055085">
    <property type="term" value="P:transmembrane transport"/>
    <property type="evidence" value="ECO:0007669"/>
    <property type="project" value="UniProtKB-UniRule"/>
</dbReference>
<evidence type="ECO:0000256" key="1">
    <source>
        <dbReference type="ARBA" id="ARBA00004651"/>
    </source>
</evidence>
<evidence type="ECO:0000313" key="9">
    <source>
        <dbReference type="Proteomes" id="UP000886786"/>
    </source>
</evidence>
<dbReference type="PIRSF" id="PIRSF018968">
    <property type="entry name" value="ABC_permease_BceB"/>
    <property type="match status" value="1"/>
</dbReference>
<feature type="transmembrane region" description="Helical" evidence="6">
    <location>
        <begin position="152"/>
        <end position="171"/>
    </location>
</feature>
<protein>
    <submittedName>
        <fullName evidence="8">FtsX-like permease family protein</fullName>
    </submittedName>
</protein>
<proteinExistence type="inferred from homology"/>
<comment type="caution">
    <text evidence="8">The sequence shown here is derived from an EMBL/GenBank/DDBJ whole genome shotgun (WGS) entry which is preliminary data.</text>
</comment>
<dbReference type="PANTHER" id="PTHR46795">
    <property type="entry name" value="ABC TRANSPORTER PERMEASE-RELATED-RELATED"/>
    <property type="match status" value="1"/>
</dbReference>
<sequence>MLNKLAFKNIKRSAKDYLIYLVTVTIAFSLIFAFNLISNSKDILDLSSMMKNFQTAMYFISAIIIFVIACLIGYTTKFIFKKRSKEFGTYMLLGIPKKQVSNLFLKEIIIFGLIALMIGFILGYLLSILMSSIIMNIFGLPYEIKFTFSLNAVYLSLLYFTLIYLVVLLFMHHRFKKMKIHDLLYFENKNENKILKHKTGRNILFIISILLGIIAFYLFDNTFVKIGTEPSMSTILICIIMLIISIYGVTFSISDFILNICLKHKKIKYKKQNLFLARSFASKVRSMSFTLATLSVLITITLVSVNFSLLFNGIFESQVDMESPYDITISDDQNKINEDRKLIAENYTIEEELTYNIYKDKTSPIASLIGNTEDFRWLEYDPVMKLSDYNTLQKMRGRKETTLKEDEYLLTSELTASDYMDLKDIQGKQITLENGETLNQKTLLKNDFTYAWISGSGYLIVVPDSKINGLEVGKTNLSVNTKEETTEKFESTLTEKISTDICQTVDERTVCYDSGDVQVKGYFLAQNRSVITIMSFALFYLAFIFTAVTGTILAIQNLSDSAEYKYRYITLNKLGLSESEINKTIFKQLLIFFAFPVIYPLISNILISKSLNNVFSTFLPTDKTYIIYILISTALFMIIYIIYFLATYFGFKTNIQNTK</sequence>
<feature type="transmembrane region" description="Helical" evidence="6">
    <location>
        <begin position="108"/>
        <end position="140"/>
    </location>
</feature>
<evidence type="ECO:0000256" key="4">
    <source>
        <dbReference type="ARBA" id="ARBA00022989"/>
    </source>
</evidence>
<dbReference type="EMBL" id="DVFV01000132">
    <property type="protein sequence ID" value="HIQ91485.1"/>
    <property type="molecule type" value="Genomic_DNA"/>
</dbReference>
<keyword evidence="5 6" id="KW-0472">Membrane</keyword>
<dbReference type="PANTHER" id="PTHR46795:SF3">
    <property type="entry name" value="ABC TRANSPORTER PERMEASE"/>
    <property type="match status" value="1"/>
</dbReference>
<comment type="subcellular location">
    <subcellularLocation>
        <location evidence="1 6">Cell membrane</location>
        <topology evidence="1 6">Multi-pass membrane protein</topology>
    </subcellularLocation>
</comment>
<keyword evidence="2 6" id="KW-1003">Cell membrane</keyword>
<feature type="transmembrane region" description="Helical" evidence="6">
    <location>
        <begin position="533"/>
        <end position="555"/>
    </location>
</feature>
<dbReference type="Pfam" id="PF02687">
    <property type="entry name" value="FtsX"/>
    <property type="match status" value="1"/>
</dbReference>
<dbReference type="InterPro" id="IPR052536">
    <property type="entry name" value="ABC-4_Integral_Memb_Prot"/>
</dbReference>
<reference evidence="8" key="2">
    <citation type="journal article" date="2021" name="PeerJ">
        <title>Extensive microbial diversity within the chicken gut microbiome revealed by metagenomics and culture.</title>
        <authorList>
            <person name="Gilroy R."/>
            <person name="Ravi A."/>
            <person name="Getino M."/>
            <person name="Pursley I."/>
            <person name="Horton D.L."/>
            <person name="Alikhan N.F."/>
            <person name="Baker D."/>
            <person name="Gharbi K."/>
            <person name="Hall N."/>
            <person name="Watson M."/>
            <person name="Adriaenssens E.M."/>
            <person name="Foster-Nyarko E."/>
            <person name="Jarju S."/>
            <person name="Secka A."/>
            <person name="Antonio M."/>
            <person name="Oren A."/>
            <person name="Chaudhuri R.R."/>
            <person name="La Ragione R."/>
            <person name="Hildebrand F."/>
            <person name="Pallen M.J."/>
        </authorList>
    </citation>
    <scope>NUCLEOTIDE SEQUENCE</scope>
    <source>
        <strain evidence="8">CHK147-3167</strain>
    </source>
</reference>
<comment type="similarity">
    <text evidence="6">Belongs to the ABC-4 integral membrane protein family.</text>
</comment>
<evidence type="ECO:0000256" key="6">
    <source>
        <dbReference type="PIRNR" id="PIRNR018968"/>
    </source>
</evidence>
<evidence type="ECO:0000256" key="3">
    <source>
        <dbReference type="ARBA" id="ARBA00022692"/>
    </source>
</evidence>